<reference evidence="1" key="1">
    <citation type="submission" date="2023-03" db="EMBL/GenBank/DDBJ databases">
        <title>Chromosome-scale reference genome and RAD-based genetic map of yellow starthistle (Centaurea solstitialis) reveal putative structural variation and QTLs associated with invader traits.</title>
        <authorList>
            <person name="Reatini B."/>
            <person name="Cang F.A."/>
            <person name="Jiang Q."/>
            <person name="Mckibben M.T.W."/>
            <person name="Barker M.S."/>
            <person name="Rieseberg L.H."/>
            <person name="Dlugosch K.M."/>
        </authorList>
    </citation>
    <scope>NUCLEOTIDE SEQUENCE</scope>
    <source>
        <strain evidence="1">CAN-66</strain>
        <tissue evidence="1">Leaf</tissue>
    </source>
</reference>
<dbReference type="EMBL" id="JARYMX010000008">
    <property type="protein sequence ID" value="KAJ9539309.1"/>
    <property type="molecule type" value="Genomic_DNA"/>
</dbReference>
<evidence type="ECO:0008006" key="3">
    <source>
        <dbReference type="Google" id="ProtNLM"/>
    </source>
</evidence>
<evidence type="ECO:0000313" key="2">
    <source>
        <dbReference type="Proteomes" id="UP001172457"/>
    </source>
</evidence>
<evidence type="ECO:0000313" key="1">
    <source>
        <dbReference type="EMBL" id="KAJ9539309.1"/>
    </source>
</evidence>
<name>A0AA38SA79_9ASTR</name>
<comment type="caution">
    <text evidence="1">The sequence shown here is derived from an EMBL/GenBank/DDBJ whole genome shotgun (WGS) entry which is preliminary data.</text>
</comment>
<dbReference type="Proteomes" id="UP001172457">
    <property type="component" value="Chromosome 8"/>
</dbReference>
<dbReference type="PANTHER" id="PTHR47150">
    <property type="entry name" value="OS12G0169200 PROTEIN"/>
    <property type="match status" value="1"/>
</dbReference>
<gene>
    <name evidence="1" type="ORF">OSB04_032042</name>
</gene>
<organism evidence="1 2">
    <name type="scientific">Centaurea solstitialis</name>
    <name type="common">yellow star-thistle</name>
    <dbReference type="NCBI Taxonomy" id="347529"/>
    <lineage>
        <taxon>Eukaryota</taxon>
        <taxon>Viridiplantae</taxon>
        <taxon>Streptophyta</taxon>
        <taxon>Embryophyta</taxon>
        <taxon>Tracheophyta</taxon>
        <taxon>Spermatophyta</taxon>
        <taxon>Magnoliopsida</taxon>
        <taxon>eudicotyledons</taxon>
        <taxon>Gunneridae</taxon>
        <taxon>Pentapetalae</taxon>
        <taxon>asterids</taxon>
        <taxon>campanulids</taxon>
        <taxon>Asterales</taxon>
        <taxon>Asteraceae</taxon>
        <taxon>Carduoideae</taxon>
        <taxon>Cardueae</taxon>
        <taxon>Centaureinae</taxon>
        <taxon>Centaurea</taxon>
    </lineage>
</organism>
<dbReference type="PANTHER" id="PTHR47150:SF4">
    <property type="entry name" value="HARBINGER TRANSPOSASE-DERIVED PROTEIN-RELATED"/>
    <property type="match status" value="1"/>
</dbReference>
<protein>
    <recommendedName>
        <fullName evidence="3">Protein ALP1-like</fullName>
    </recommendedName>
</protein>
<dbReference type="AlphaFoldDB" id="A0AA38SA79"/>
<keyword evidence="2" id="KW-1185">Reference proteome</keyword>
<dbReference type="InterPro" id="IPR006912">
    <property type="entry name" value="Harbinger_derived_prot"/>
</dbReference>
<accession>A0AA38SA79</accession>
<dbReference type="Pfam" id="PF04827">
    <property type="entry name" value="Plant_tran"/>
    <property type="match status" value="1"/>
</dbReference>
<sequence length="314" mass="37021">MAHRKVEFKIQTKLNLKTKLPKDKLVVDLKNKRRQLDVDPKNRRRQPDVDLKERCKKSICCQFEVVVDLKNEPIVEFDYKIWRRRGNASWRRKVFRTKSEKRGGVRIFKTKTVGFSFGSVFSVFGSVSVFPAHYRRVLEDGETTSKECLENFCQGIIHLYRRKYLQKPTASDIQAIYAKTRLTRPSVILEAVASHDQWIWHAFFAVPGATNDIIVVNQSPIFNDLFKDKAPDSSFVVNDTHYKHGYYFADGIYPEWATFVKSFKYPTDERQIEFAKRQESAKKDIERTFATLQEKWHVVDRPVQTWTQKKLKEM</sequence>
<proteinExistence type="predicted"/>